<feature type="compositionally biased region" description="Basic and acidic residues" evidence="1">
    <location>
        <begin position="317"/>
        <end position="330"/>
    </location>
</feature>
<feature type="compositionally biased region" description="Basic residues" evidence="1">
    <location>
        <begin position="261"/>
        <end position="281"/>
    </location>
</feature>
<evidence type="ECO:0000256" key="1">
    <source>
        <dbReference type="SAM" id="MobiDB-lite"/>
    </source>
</evidence>
<feature type="compositionally biased region" description="Basic residues" evidence="1">
    <location>
        <begin position="305"/>
        <end position="316"/>
    </location>
</feature>
<feature type="non-terminal residue" evidence="2">
    <location>
        <position position="1"/>
    </location>
</feature>
<sequence length="405" mass="45574">GREPRLAIQRHDRGPARDHRDGAAVHRRADPAERRASRSRGLLPRGHRRADDGARTLRDHDSRGVRRSRARPHDLHDDRGGARPGLGLDLRRHQHPFHRHLSPAEVRHRRTEAEVPSEDGHGRAAGGVLDVRAGTRLRRPGDQDERHQAGRRLLRDQRPEDVGHQRPDERAGLRAGQDRPRGREAPQRHDVLHRREGARRRREHRGLPGPERPAEAQEDGLQGRGVDRAGLRRLPLPGRERPRGGGGRSEQGIRADDGRPRGRPGQRRRARRRDRPARARARPALLPGAQGLRQADRRAPGHPVQARRHGHPGRRRPPADAARRPHEGQRRALRPRGGHGQALRLRGRPLLRRGVLPHPRGLRLLQGVRDRAPLPRCAPAADRRGHLGDPADGHRQEASAAPQDL</sequence>
<name>A0A6J4T4D3_9ACTN</name>
<dbReference type="AlphaFoldDB" id="A0A6J4T4D3"/>
<feature type="compositionally biased region" description="Basic and acidic residues" evidence="1">
    <location>
        <begin position="1"/>
        <end position="36"/>
    </location>
</feature>
<feature type="compositionally biased region" description="Basic residues" evidence="1">
    <location>
        <begin position="92"/>
        <end position="101"/>
    </location>
</feature>
<feature type="compositionally biased region" description="Basic and acidic residues" evidence="1">
    <location>
        <begin position="381"/>
        <end position="397"/>
    </location>
</feature>
<feature type="compositionally biased region" description="Basic and acidic residues" evidence="1">
    <location>
        <begin position="139"/>
        <end position="195"/>
    </location>
</feature>
<organism evidence="2">
    <name type="scientific">uncultured Solirubrobacteraceae bacterium</name>
    <dbReference type="NCBI Taxonomy" id="1162706"/>
    <lineage>
        <taxon>Bacteria</taxon>
        <taxon>Bacillati</taxon>
        <taxon>Actinomycetota</taxon>
        <taxon>Thermoleophilia</taxon>
        <taxon>Solirubrobacterales</taxon>
        <taxon>Solirubrobacteraceae</taxon>
        <taxon>environmental samples</taxon>
    </lineage>
</organism>
<gene>
    <name evidence="2" type="ORF">AVDCRST_MAG53-2736</name>
</gene>
<feature type="region of interest" description="Disordered" evidence="1">
    <location>
        <begin position="375"/>
        <end position="405"/>
    </location>
</feature>
<feature type="non-terminal residue" evidence="2">
    <location>
        <position position="405"/>
    </location>
</feature>
<feature type="region of interest" description="Disordered" evidence="1">
    <location>
        <begin position="1"/>
        <end position="344"/>
    </location>
</feature>
<accession>A0A6J4T4D3</accession>
<feature type="compositionally biased region" description="Basic and acidic residues" evidence="1">
    <location>
        <begin position="49"/>
        <end position="64"/>
    </location>
</feature>
<protein>
    <submittedName>
        <fullName evidence="2">Acyl-CoA dehydrogenase</fullName>
    </submittedName>
</protein>
<feature type="compositionally biased region" description="Basic and acidic residues" evidence="1">
    <location>
        <begin position="251"/>
        <end position="260"/>
    </location>
</feature>
<proteinExistence type="predicted"/>
<dbReference type="EMBL" id="CADCVR010000086">
    <property type="protein sequence ID" value="CAA9512823.1"/>
    <property type="molecule type" value="Genomic_DNA"/>
</dbReference>
<reference evidence="2" key="1">
    <citation type="submission" date="2020-02" db="EMBL/GenBank/DDBJ databases">
        <authorList>
            <person name="Meier V. D."/>
        </authorList>
    </citation>
    <scope>NUCLEOTIDE SEQUENCE</scope>
    <source>
        <strain evidence="2">AVDCRST_MAG53</strain>
    </source>
</reference>
<feature type="compositionally biased region" description="Basic and acidic residues" evidence="1">
    <location>
        <begin position="71"/>
        <end position="81"/>
    </location>
</feature>
<evidence type="ECO:0000313" key="2">
    <source>
        <dbReference type="EMBL" id="CAA9512823.1"/>
    </source>
</evidence>